<organism evidence="2">
    <name type="scientific">marine sediment metagenome</name>
    <dbReference type="NCBI Taxonomy" id="412755"/>
    <lineage>
        <taxon>unclassified sequences</taxon>
        <taxon>metagenomes</taxon>
        <taxon>ecological metagenomes</taxon>
    </lineage>
</organism>
<dbReference type="Gene3D" id="3.40.50.10900">
    <property type="entry name" value="PAC-like subunit"/>
    <property type="match status" value="1"/>
</dbReference>
<dbReference type="AlphaFoldDB" id="X1P1F1"/>
<evidence type="ECO:0000256" key="1">
    <source>
        <dbReference type="SAM" id="Coils"/>
    </source>
</evidence>
<feature type="coiled-coil region" evidence="1">
    <location>
        <begin position="57"/>
        <end position="84"/>
    </location>
</feature>
<gene>
    <name evidence="2" type="ORF">S06H3_62656</name>
</gene>
<name>X1P1F1_9ZZZZ</name>
<dbReference type="Pfam" id="PF09754">
    <property type="entry name" value="PAC2"/>
    <property type="match status" value="1"/>
</dbReference>
<dbReference type="InterPro" id="IPR038389">
    <property type="entry name" value="PSMG2_sf"/>
</dbReference>
<dbReference type="EMBL" id="BARV01041369">
    <property type="protein sequence ID" value="GAI50117.1"/>
    <property type="molecule type" value="Genomic_DNA"/>
</dbReference>
<evidence type="ECO:0008006" key="3">
    <source>
        <dbReference type="Google" id="ProtNLM"/>
    </source>
</evidence>
<dbReference type="InterPro" id="IPR019151">
    <property type="entry name" value="Proteasome_assmbl_chaperone_2"/>
</dbReference>
<evidence type="ECO:0000313" key="2">
    <source>
        <dbReference type="EMBL" id="GAI50117.1"/>
    </source>
</evidence>
<feature type="non-terminal residue" evidence="2">
    <location>
        <position position="1"/>
    </location>
</feature>
<dbReference type="PANTHER" id="PTHR35610:SF7">
    <property type="entry name" value="3-ISOPROPYLMALATE DEHYDRATASE"/>
    <property type="match status" value="1"/>
</dbReference>
<sequence>RGVTVEKGGGPIIGAAGLLLGLGRLRGMQGACLLGETHGMVVDHRAAQAVLEVLLGVLGIKADMSALERRAKETERTLDRIRKEIELRTHKERRRDEEEAWYIG</sequence>
<proteinExistence type="predicted"/>
<dbReference type="SUPFAM" id="SSF159659">
    <property type="entry name" value="Cgl1923-like"/>
    <property type="match status" value="1"/>
</dbReference>
<dbReference type="PANTHER" id="PTHR35610">
    <property type="entry name" value="3-ISOPROPYLMALATE DEHYDRATASE-RELATED"/>
    <property type="match status" value="1"/>
</dbReference>
<protein>
    <recommendedName>
        <fullName evidence="3">Proteasome assembly chaperone family protein</fullName>
    </recommendedName>
</protein>
<comment type="caution">
    <text evidence="2">The sequence shown here is derived from an EMBL/GenBank/DDBJ whole genome shotgun (WGS) entry which is preliminary data.</text>
</comment>
<reference evidence="2" key="1">
    <citation type="journal article" date="2014" name="Front. Microbiol.">
        <title>High frequency of phylogenetically diverse reductive dehalogenase-homologous genes in deep subseafloor sedimentary metagenomes.</title>
        <authorList>
            <person name="Kawai M."/>
            <person name="Futagami T."/>
            <person name="Toyoda A."/>
            <person name="Takaki Y."/>
            <person name="Nishi S."/>
            <person name="Hori S."/>
            <person name="Arai W."/>
            <person name="Tsubouchi T."/>
            <person name="Morono Y."/>
            <person name="Uchiyama I."/>
            <person name="Ito T."/>
            <person name="Fujiyama A."/>
            <person name="Inagaki F."/>
            <person name="Takami H."/>
        </authorList>
    </citation>
    <scope>NUCLEOTIDE SEQUENCE</scope>
    <source>
        <strain evidence="2">Expedition CK06-06</strain>
    </source>
</reference>
<keyword evidence="1" id="KW-0175">Coiled coil</keyword>
<accession>X1P1F1</accession>